<dbReference type="PANTHER" id="PTHR46938">
    <property type="entry name" value="DISCOIDIN-1 SUBUNIT A-RELATED-RELATED"/>
    <property type="match status" value="1"/>
</dbReference>
<reference evidence="4 5" key="1">
    <citation type="submission" date="2023-11" db="EMBL/GenBank/DDBJ databases">
        <title>Dfirmibasis_genome.</title>
        <authorList>
            <person name="Edelbroek B."/>
            <person name="Kjellin J."/>
            <person name="Jerlstrom-Hultqvist J."/>
            <person name="Soderbom F."/>
        </authorList>
    </citation>
    <scope>NUCLEOTIDE SEQUENCE [LARGE SCALE GENOMIC DNA]</scope>
    <source>
        <strain evidence="4 5">TNS-C-14</strain>
    </source>
</reference>
<evidence type="ECO:0000256" key="1">
    <source>
        <dbReference type="ARBA" id="ARBA00022734"/>
    </source>
</evidence>
<dbReference type="Gene3D" id="2.60.40.2080">
    <property type="match status" value="1"/>
</dbReference>
<comment type="caution">
    <text evidence="4">The sequence shown here is derived from an EMBL/GenBank/DDBJ whole genome shotgun (WGS) entry which is preliminary data.</text>
</comment>
<dbReference type="Pfam" id="PF00754">
    <property type="entry name" value="F5_F8_type_C"/>
    <property type="match status" value="1"/>
</dbReference>
<dbReference type="SUPFAM" id="SSF49785">
    <property type="entry name" value="Galactose-binding domain-like"/>
    <property type="match status" value="1"/>
</dbReference>
<dbReference type="GO" id="GO:0046871">
    <property type="term" value="F:N-acetylgalactosamine binding"/>
    <property type="evidence" value="ECO:0007669"/>
    <property type="project" value="TreeGrafter"/>
</dbReference>
<evidence type="ECO:0000313" key="4">
    <source>
        <dbReference type="EMBL" id="KAK5576971.1"/>
    </source>
</evidence>
<dbReference type="GO" id="GO:0098609">
    <property type="term" value="P:cell-cell adhesion"/>
    <property type="evidence" value="ECO:0007669"/>
    <property type="project" value="TreeGrafter"/>
</dbReference>
<proteinExistence type="predicted"/>
<dbReference type="SUPFAM" id="SSF141086">
    <property type="entry name" value="Agglutinin HPA-like"/>
    <property type="match status" value="1"/>
</dbReference>
<keyword evidence="1" id="KW-0430">Lectin</keyword>
<dbReference type="GO" id="GO:0045335">
    <property type="term" value="C:phagocytic vesicle"/>
    <property type="evidence" value="ECO:0007669"/>
    <property type="project" value="TreeGrafter"/>
</dbReference>
<evidence type="ECO:0000256" key="2">
    <source>
        <dbReference type="ARBA" id="ARBA00022889"/>
    </source>
</evidence>
<dbReference type="CDD" id="cd00057">
    <property type="entry name" value="FA58C"/>
    <property type="match status" value="1"/>
</dbReference>
<dbReference type="GO" id="GO:0009986">
    <property type="term" value="C:cell surface"/>
    <property type="evidence" value="ECO:0007669"/>
    <property type="project" value="TreeGrafter"/>
</dbReference>
<dbReference type="GO" id="GO:0030247">
    <property type="term" value="F:polysaccharide binding"/>
    <property type="evidence" value="ECO:0007669"/>
    <property type="project" value="TreeGrafter"/>
</dbReference>
<organism evidence="4 5">
    <name type="scientific">Dictyostelium firmibasis</name>
    <dbReference type="NCBI Taxonomy" id="79012"/>
    <lineage>
        <taxon>Eukaryota</taxon>
        <taxon>Amoebozoa</taxon>
        <taxon>Evosea</taxon>
        <taxon>Eumycetozoa</taxon>
        <taxon>Dictyostelia</taxon>
        <taxon>Dictyosteliales</taxon>
        <taxon>Dictyosteliaceae</taxon>
        <taxon>Dictyostelium</taxon>
    </lineage>
</organism>
<dbReference type="InterPro" id="IPR008979">
    <property type="entry name" value="Galactose-bd-like_sf"/>
</dbReference>
<dbReference type="InterPro" id="IPR000421">
    <property type="entry name" value="FA58C"/>
</dbReference>
<accession>A0AAN7TVR8</accession>
<evidence type="ECO:0000313" key="5">
    <source>
        <dbReference type="Proteomes" id="UP001344447"/>
    </source>
</evidence>
<dbReference type="EMBL" id="JAVFKY010000004">
    <property type="protein sequence ID" value="KAK5576971.1"/>
    <property type="molecule type" value="Genomic_DNA"/>
</dbReference>
<dbReference type="AlphaFoldDB" id="A0AAN7TVR8"/>
<dbReference type="GO" id="GO:0098636">
    <property type="term" value="C:protein complex involved in cell adhesion"/>
    <property type="evidence" value="ECO:0007669"/>
    <property type="project" value="TreeGrafter"/>
</dbReference>
<gene>
    <name evidence="4" type="ORF">RB653_001908</name>
</gene>
<dbReference type="FunFam" id="2.60.40.2080:FF:000001">
    <property type="entry name" value="Discoidin-1 subunit A"/>
    <property type="match status" value="1"/>
</dbReference>
<keyword evidence="2" id="KW-0130">Cell adhesion</keyword>
<evidence type="ECO:0000259" key="3">
    <source>
        <dbReference type="PROSITE" id="PS50022"/>
    </source>
</evidence>
<feature type="domain" description="F5/8 type C" evidence="3">
    <location>
        <begin position="12"/>
        <end position="155"/>
    </location>
</feature>
<protein>
    <recommendedName>
        <fullName evidence="3">F5/8 type C domain-containing protein</fullName>
    </recommendedName>
</protein>
<dbReference type="Proteomes" id="UP001344447">
    <property type="component" value="Unassembled WGS sequence"/>
</dbReference>
<name>A0AAN7TVR8_9MYCE</name>
<dbReference type="InterPro" id="IPR019019">
    <property type="entry name" value="H-type_lectin_domain"/>
</dbReference>
<sequence>MTDFSNQDLVPCFAFACLNLRSSSDLDADHGVKQGILNFKYDRKGLSKGGEGWRPSISDKNQFVIASSMIPMRFVKLDLQGSGNSESFITSYIIRYSLNNKKWYEYKNGEVFKGNIDNESIVSQELNPPIIARSISIHPQTWRNDIGLRWELYTREFEELSPQIQMGTISIGDKTLGNSKSPLEYTRKVHFEKEFIGIPKVSLGIKSLDYANENGQHRCSVEARNITTKGFDCVFKRFDNLINELSVDFTAAWTNDLIDSNLIQDKEFKNANSLFFYKKSSQPSQ</sequence>
<dbReference type="Gene3D" id="2.60.120.260">
    <property type="entry name" value="Galactose-binding domain-like"/>
    <property type="match status" value="1"/>
</dbReference>
<dbReference type="SMART" id="SM00231">
    <property type="entry name" value="FA58C"/>
    <property type="match status" value="1"/>
</dbReference>
<dbReference type="GO" id="GO:0007010">
    <property type="term" value="P:cytoskeleton organization"/>
    <property type="evidence" value="ECO:0007669"/>
    <property type="project" value="UniProtKB-ARBA"/>
</dbReference>
<dbReference type="GO" id="GO:0070492">
    <property type="term" value="F:oligosaccharide binding"/>
    <property type="evidence" value="ECO:0007669"/>
    <property type="project" value="TreeGrafter"/>
</dbReference>
<keyword evidence="5" id="KW-1185">Reference proteome</keyword>
<dbReference type="Pfam" id="PF09458">
    <property type="entry name" value="H_lectin"/>
    <property type="match status" value="1"/>
</dbReference>
<dbReference type="PROSITE" id="PS50022">
    <property type="entry name" value="FA58C_3"/>
    <property type="match status" value="1"/>
</dbReference>
<dbReference type="FunFam" id="2.60.120.260:FF:000016">
    <property type="entry name" value="Contactin-associated protein-like 4 isoform 1"/>
    <property type="match status" value="1"/>
</dbReference>
<dbReference type="InterPro" id="IPR037221">
    <property type="entry name" value="H-type_lectin_dom_sf"/>
</dbReference>
<dbReference type="PANTHER" id="PTHR46938:SF3">
    <property type="entry name" value="DISCOIDIN-LIKE PROTEIN"/>
    <property type="match status" value="1"/>
</dbReference>
<dbReference type="InterPro" id="IPR052487">
    <property type="entry name" value="Galactose-binding_lectin"/>
</dbReference>